<keyword evidence="1" id="KW-0732">Signal</keyword>
<organism evidence="2">
    <name type="scientific">Ensete ventricosum</name>
    <name type="common">Abyssinian banana</name>
    <name type="synonym">Musa ensete</name>
    <dbReference type="NCBI Taxonomy" id="4639"/>
    <lineage>
        <taxon>Eukaryota</taxon>
        <taxon>Viridiplantae</taxon>
        <taxon>Streptophyta</taxon>
        <taxon>Embryophyta</taxon>
        <taxon>Tracheophyta</taxon>
        <taxon>Spermatophyta</taxon>
        <taxon>Magnoliopsida</taxon>
        <taxon>Liliopsida</taxon>
        <taxon>Zingiberales</taxon>
        <taxon>Musaceae</taxon>
        <taxon>Ensete</taxon>
    </lineage>
</organism>
<name>A0A445MFX5_ENSVE</name>
<sequence length="106" mass="11817">MRLFLGASSWVVYSLLVCPALDPSFVPYTKALVGRWGALLDSAPPTIKLARWSGLKYVMRMRVISEVPCYYLPRSLSYNLRREGSVRGCLIRVGTGTVSYVVMLLG</sequence>
<protein>
    <recommendedName>
        <fullName evidence="3">Secreted protein</fullName>
    </recommendedName>
</protein>
<reference evidence="2" key="1">
    <citation type="journal article" date="2018" name="Data Brief">
        <title>Genome sequence data from 17 accessions of Ensete ventricosum, a staple food crop for millions in Ethiopia.</title>
        <authorList>
            <person name="Yemataw Z."/>
            <person name="Muzemil S."/>
            <person name="Ambachew D."/>
            <person name="Tripathi L."/>
            <person name="Tesfaye K."/>
            <person name="Chala A."/>
            <person name="Farbos A."/>
            <person name="O'Neill P."/>
            <person name="Moore K."/>
            <person name="Grant M."/>
            <person name="Studholme D.J."/>
        </authorList>
    </citation>
    <scope>NUCLEOTIDE SEQUENCE [LARGE SCALE GENOMIC DNA]</scope>
    <source>
        <tissue evidence="2">Leaf</tissue>
    </source>
</reference>
<dbReference type="EMBL" id="KV875842">
    <property type="protein sequence ID" value="RZR73162.1"/>
    <property type="molecule type" value="Genomic_DNA"/>
</dbReference>
<feature type="chain" id="PRO_5019499961" description="Secreted protein" evidence="1">
    <location>
        <begin position="32"/>
        <end position="106"/>
    </location>
</feature>
<evidence type="ECO:0000256" key="1">
    <source>
        <dbReference type="SAM" id="SignalP"/>
    </source>
</evidence>
<dbReference type="AlphaFoldDB" id="A0A445MFX5"/>
<gene>
    <name evidence="2" type="ORF">BHM03_00020997</name>
</gene>
<evidence type="ECO:0008006" key="3">
    <source>
        <dbReference type="Google" id="ProtNLM"/>
    </source>
</evidence>
<feature type="signal peptide" evidence="1">
    <location>
        <begin position="1"/>
        <end position="31"/>
    </location>
</feature>
<dbReference type="Proteomes" id="UP000290560">
    <property type="component" value="Unassembled WGS sequence"/>
</dbReference>
<proteinExistence type="predicted"/>
<accession>A0A445MFX5</accession>
<evidence type="ECO:0000313" key="2">
    <source>
        <dbReference type="EMBL" id="RZR73162.1"/>
    </source>
</evidence>